<reference evidence="2 3" key="1">
    <citation type="journal article" date="2012" name="Front. Microbiol.">
        <title>Complete genome of Ignavibacterium album, a metabolically versatile, flagellated, facultative anaerobe from the phylum Chlorobi.</title>
        <authorList>
            <person name="Liu Z."/>
            <person name="Frigaard N.-U."/>
            <person name="Vogl K."/>
            <person name="Iino T."/>
            <person name="Ohkuma M."/>
            <person name="Overmann J."/>
            <person name="Bryant D.A."/>
        </authorList>
    </citation>
    <scope>NUCLEOTIDE SEQUENCE [LARGE SCALE GENOMIC DNA]</scope>
    <source>
        <strain evidence="3">DSM 19864 / JCM 16511 / NBRC 101810 / Mat9-16</strain>
    </source>
</reference>
<sequence>MSQFHYGSIKTNEKNKNIYYKLSGLNSTMVRLKPMAFIGIVGLSILRLNSTMVRLKQNQSDIKSK</sequence>
<keyword evidence="1" id="KW-0812">Transmembrane</keyword>
<evidence type="ECO:0000313" key="3">
    <source>
        <dbReference type="Proteomes" id="UP000007394"/>
    </source>
</evidence>
<dbReference type="HOGENOM" id="CLU_2843972_0_0_10"/>
<keyword evidence="1" id="KW-0472">Membrane</keyword>
<keyword evidence="3" id="KW-1185">Reference proteome</keyword>
<dbReference type="STRING" id="945713.IALB_1212"/>
<name>I0AIW6_IGNAJ</name>
<protein>
    <submittedName>
        <fullName evidence="2">Uncharacterized protein</fullName>
    </submittedName>
</protein>
<dbReference type="Proteomes" id="UP000007394">
    <property type="component" value="Chromosome"/>
</dbReference>
<dbReference type="AlphaFoldDB" id="I0AIW6"/>
<dbReference type="KEGG" id="ial:IALB_1212"/>
<accession>I0AIW6</accession>
<organism evidence="2 3">
    <name type="scientific">Ignavibacterium album (strain DSM 19864 / JCM 16511 / NBRC 101810 / Mat9-16)</name>
    <dbReference type="NCBI Taxonomy" id="945713"/>
    <lineage>
        <taxon>Bacteria</taxon>
        <taxon>Pseudomonadati</taxon>
        <taxon>Ignavibacteriota</taxon>
        <taxon>Ignavibacteria</taxon>
        <taxon>Ignavibacteriales</taxon>
        <taxon>Ignavibacteriaceae</taxon>
        <taxon>Ignavibacterium</taxon>
    </lineage>
</organism>
<evidence type="ECO:0000256" key="1">
    <source>
        <dbReference type="SAM" id="Phobius"/>
    </source>
</evidence>
<evidence type="ECO:0000313" key="2">
    <source>
        <dbReference type="EMBL" id="AFH48923.1"/>
    </source>
</evidence>
<proteinExistence type="predicted"/>
<gene>
    <name evidence="2" type="ordered locus">IALB_1212</name>
</gene>
<feature type="transmembrane region" description="Helical" evidence="1">
    <location>
        <begin position="35"/>
        <end position="55"/>
    </location>
</feature>
<keyword evidence="1" id="KW-1133">Transmembrane helix</keyword>
<dbReference type="EMBL" id="CP003418">
    <property type="protein sequence ID" value="AFH48923.1"/>
    <property type="molecule type" value="Genomic_DNA"/>
</dbReference>